<feature type="region of interest" description="Disordered" evidence="1">
    <location>
        <begin position="1"/>
        <end position="23"/>
    </location>
</feature>
<dbReference type="EMBL" id="MEUG01000001">
    <property type="protein sequence ID" value="OGC27473.1"/>
    <property type="molecule type" value="Genomic_DNA"/>
</dbReference>
<protein>
    <recommendedName>
        <fullName evidence="4">Flagellar hook capping protein</fullName>
    </recommendedName>
</protein>
<name>A0A1F4T5X3_UNCSA</name>
<accession>A0A1F4T5X3</accession>
<gene>
    <name evidence="2" type="ORF">A3K49_00355</name>
</gene>
<organism evidence="2 3">
    <name type="scientific">candidate division WOR-1 bacterium RIFOXYC12_FULL_54_18</name>
    <dbReference type="NCBI Taxonomy" id="1802584"/>
    <lineage>
        <taxon>Bacteria</taxon>
        <taxon>Bacillati</taxon>
        <taxon>Saganbacteria</taxon>
    </lineage>
</organism>
<proteinExistence type="predicted"/>
<evidence type="ECO:0000313" key="3">
    <source>
        <dbReference type="Proteomes" id="UP000178602"/>
    </source>
</evidence>
<dbReference type="AlphaFoldDB" id="A0A1F4T5X3"/>
<feature type="compositionally biased region" description="Polar residues" evidence="1">
    <location>
        <begin position="8"/>
        <end position="23"/>
    </location>
</feature>
<sequence length="147" mass="15633">MTGINGISGPTFQNTNTDNVSKPNQASEYQQYIVETQQKFNTMLNDLVSGSDEKDSSSDSSVLSSLISDTSSLTASQTSTMDSQRLAALEQTSSLLGQEVIYYDQTTGSQATGTVDKVLVSNSAVPTIVLTDGRELPVASLVGIKRK</sequence>
<evidence type="ECO:0000313" key="2">
    <source>
        <dbReference type="EMBL" id="OGC27473.1"/>
    </source>
</evidence>
<reference evidence="2 3" key="1">
    <citation type="journal article" date="2016" name="Nat. Commun.">
        <title>Thousands of microbial genomes shed light on interconnected biogeochemical processes in an aquifer system.</title>
        <authorList>
            <person name="Anantharaman K."/>
            <person name="Brown C.T."/>
            <person name="Hug L.A."/>
            <person name="Sharon I."/>
            <person name="Castelle C.J."/>
            <person name="Probst A.J."/>
            <person name="Thomas B.C."/>
            <person name="Singh A."/>
            <person name="Wilkins M.J."/>
            <person name="Karaoz U."/>
            <person name="Brodie E.L."/>
            <person name="Williams K.H."/>
            <person name="Hubbard S.S."/>
            <person name="Banfield J.F."/>
        </authorList>
    </citation>
    <scope>NUCLEOTIDE SEQUENCE [LARGE SCALE GENOMIC DNA]</scope>
</reference>
<dbReference type="Proteomes" id="UP000178602">
    <property type="component" value="Unassembled WGS sequence"/>
</dbReference>
<comment type="caution">
    <text evidence="2">The sequence shown here is derived from an EMBL/GenBank/DDBJ whole genome shotgun (WGS) entry which is preliminary data.</text>
</comment>
<evidence type="ECO:0000256" key="1">
    <source>
        <dbReference type="SAM" id="MobiDB-lite"/>
    </source>
</evidence>
<evidence type="ECO:0008006" key="4">
    <source>
        <dbReference type="Google" id="ProtNLM"/>
    </source>
</evidence>